<reference evidence="1 2" key="1">
    <citation type="submission" date="2016-10" db="EMBL/GenBank/DDBJ databases">
        <authorList>
            <person name="de Groot N.N."/>
        </authorList>
    </citation>
    <scope>NUCLEOTIDE SEQUENCE [LARGE SCALE GENOMIC DNA]</scope>
    <source>
        <strain evidence="1 2">DSM 20117</strain>
    </source>
</reference>
<dbReference type="AlphaFoldDB" id="A0A1H0XL44"/>
<dbReference type="RefSeq" id="WP_032491036.1">
    <property type="nucleotide sequence ID" value="NZ_FNKH01000001.1"/>
</dbReference>
<dbReference type="STRING" id="37928.SAMN04489742_0104"/>
<sequence length="82" mass="9441">MARIEKIEQKARASPENLNYSDMLKLCIHYFGEPRSGQGSHNAIFKMPWEGDPRINLQDKNGKAKPYQVRQAIAAIDRLKEK</sequence>
<evidence type="ECO:0000313" key="2">
    <source>
        <dbReference type="Proteomes" id="UP000181917"/>
    </source>
</evidence>
<evidence type="ECO:0000313" key="1">
    <source>
        <dbReference type="EMBL" id="SDQ03519.1"/>
    </source>
</evidence>
<evidence type="ECO:0008006" key="3">
    <source>
        <dbReference type="Google" id="ProtNLM"/>
    </source>
</evidence>
<dbReference type="EMBL" id="FNKH01000001">
    <property type="protein sequence ID" value="SDQ03519.1"/>
    <property type="molecule type" value="Genomic_DNA"/>
</dbReference>
<keyword evidence="2" id="KW-1185">Reference proteome</keyword>
<dbReference type="OrthoDB" id="308644at2"/>
<organism evidence="1 2">
    <name type="scientific">Crystallibacter crystallopoietes</name>
    <dbReference type="NCBI Taxonomy" id="37928"/>
    <lineage>
        <taxon>Bacteria</taxon>
        <taxon>Bacillati</taxon>
        <taxon>Actinomycetota</taxon>
        <taxon>Actinomycetes</taxon>
        <taxon>Micrococcales</taxon>
        <taxon>Micrococcaceae</taxon>
        <taxon>Crystallibacter</taxon>
    </lineage>
</organism>
<dbReference type="Proteomes" id="UP000181917">
    <property type="component" value="Unassembled WGS sequence"/>
</dbReference>
<name>A0A1H0XL44_9MICC</name>
<accession>A0A1H0XL44</accession>
<gene>
    <name evidence="1" type="ORF">SAMN04489742_0104</name>
</gene>
<proteinExistence type="predicted"/>
<protein>
    <recommendedName>
        <fullName evidence="3">Toxin HicA</fullName>
    </recommendedName>
</protein>